<feature type="transmembrane region" description="Helical" evidence="13">
    <location>
        <begin position="194"/>
        <end position="213"/>
    </location>
</feature>
<evidence type="ECO:0000256" key="6">
    <source>
        <dbReference type="ARBA" id="ARBA00022832"/>
    </source>
</evidence>
<keyword evidence="3" id="KW-0444">Lipid biosynthesis</keyword>
<evidence type="ECO:0000313" key="16">
    <source>
        <dbReference type="Proteomes" id="UP000076078"/>
    </source>
</evidence>
<accession>A0A151Z3A7</accession>
<comment type="similarity">
    <text evidence="2">Belongs to the fatty acid desaturase type 1 family.</text>
</comment>
<keyword evidence="7 13" id="KW-1133">Transmembrane helix</keyword>
<dbReference type="InterPro" id="IPR005804">
    <property type="entry name" value="FA_desaturase_dom"/>
</dbReference>
<protein>
    <submittedName>
        <fullName evidence="15">Delta 9 fatty acid desaturase</fullName>
    </submittedName>
</protein>
<evidence type="ECO:0000256" key="4">
    <source>
        <dbReference type="ARBA" id="ARBA00022692"/>
    </source>
</evidence>
<feature type="transmembrane region" description="Helical" evidence="13">
    <location>
        <begin position="516"/>
        <end position="536"/>
    </location>
</feature>
<keyword evidence="6" id="KW-0276">Fatty acid metabolism</keyword>
<evidence type="ECO:0000256" key="7">
    <source>
        <dbReference type="ARBA" id="ARBA00022989"/>
    </source>
</evidence>
<comment type="caution">
    <text evidence="15">The sequence shown here is derived from an EMBL/GenBank/DDBJ whole genome shotgun (WGS) entry which is preliminary data.</text>
</comment>
<keyword evidence="11 13" id="KW-0472">Membrane</keyword>
<dbReference type="OMA" id="EYIYECT"/>
<reference evidence="15 16" key="1">
    <citation type="submission" date="2015-12" db="EMBL/GenBank/DDBJ databases">
        <title>Dictyostelia acquired genes for synthesis and detection of signals that induce cell-type specialization by lateral gene transfer from prokaryotes.</title>
        <authorList>
            <person name="Gloeckner G."/>
            <person name="Schaap P."/>
        </authorList>
    </citation>
    <scope>NUCLEOTIDE SEQUENCE [LARGE SCALE GENOMIC DNA]</scope>
    <source>
        <strain evidence="15 16">TK</strain>
    </source>
</reference>
<evidence type="ECO:0000256" key="8">
    <source>
        <dbReference type="ARBA" id="ARBA00023002"/>
    </source>
</evidence>
<evidence type="ECO:0000256" key="12">
    <source>
        <dbReference type="ARBA" id="ARBA00023160"/>
    </source>
</evidence>
<feature type="transmembrane region" description="Helical" evidence="13">
    <location>
        <begin position="373"/>
        <end position="395"/>
    </location>
</feature>
<keyword evidence="4 13" id="KW-0812">Transmembrane</keyword>
<keyword evidence="8" id="KW-0560">Oxidoreductase</keyword>
<dbReference type="STRING" id="361077.A0A151Z3A7"/>
<feature type="transmembrane region" description="Helical" evidence="13">
    <location>
        <begin position="401"/>
        <end position="421"/>
    </location>
</feature>
<evidence type="ECO:0000256" key="1">
    <source>
        <dbReference type="ARBA" id="ARBA00004141"/>
    </source>
</evidence>
<dbReference type="Gene3D" id="3.10.120.10">
    <property type="entry name" value="Cytochrome b5-like heme/steroid binding domain"/>
    <property type="match status" value="1"/>
</dbReference>
<dbReference type="PROSITE" id="PS00476">
    <property type="entry name" value="FATTY_ACID_DESATUR_1"/>
    <property type="match status" value="1"/>
</dbReference>
<feature type="transmembrane region" description="Helical" evidence="13">
    <location>
        <begin position="225"/>
        <end position="242"/>
    </location>
</feature>
<evidence type="ECO:0000256" key="5">
    <source>
        <dbReference type="ARBA" id="ARBA00022723"/>
    </source>
</evidence>
<dbReference type="PANTHER" id="PTHR11351">
    <property type="entry name" value="ACYL-COA DESATURASE"/>
    <property type="match status" value="1"/>
</dbReference>
<evidence type="ECO:0000256" key="3">
    <source>
        <dbReference type="ARBA" id="ARBA00022516"/>
    </source>
</evidence>
<evidence type="ECO:0000313" key="15">
    <source>
        <dbReference type="EMBL" id="KYQ88446.1"/>
    </source>
</evidence>
<comment type="subcellular location">
    <subcellularLocation>
        <location evidence="1">Membrane</location>
        <topology evidence="1">Multi-pass membrane protein</topology>
    </subcellularLocation>
</comment>
<gene>
    <name evidence="15" type="ORF">DLAC_11154</name>
</gene>
<dbReference type="Pfam" id="PF00487">
    <property type="entry name" value="FA_desaturase"/>
    <property type="match status" value="2"/>
</dbReference>
<dbReference type="GO" id="GO:0004768">
    <property type="term" value="F:stearoyl-CoA 9-desaturase activity"/>
    <property type="evidence" value="ECO:0007669"/>
    <property type="project" value="TreeGrafter"/>
</dbReference>
<evidence type="ECO:0000256" key="2">
    <source>
        <dbReference type="ARBA" id="ARBA00009295"/>
    </source>
</evidence>
<name>A0A151Z3A7_TIELA</name>
<dbReference type="PRINTS" id="PR00075">
    <property type="entry name" value="FACDDSATRASE"/>
</dbReference>
<dbReference type="GO" id="GO:0005506">
    <property type="term" value="F:iron ion binding"/>
    <property type="evidence" value="ECO:0007669"/>
    <property type="project" value="TreeGrafter"/>
</dbReference>
<keyword evidence="5" id="KW-0479">Metal-binding</keyword>
<dbReference type="PROSITE" id="PS50255">
    <property type="entry name" value="CYTOCHROME_B5_2"/>
    <property type="match status" value="1"/>
</dbReference>
<evidence type="ECO:0000256" key="9">
    <source>
        <dbReference type="ARBA" id="ARBA00023004"/>
    </source>
</evidence>
<evidence type="ECO:0000256" key="10">
    <source>
        <dbReference type="ARBA" id="ARBA00023098"/>
    </source>
</evidence>
<organism evidence="15 16">
    <name type="scientific">Tieghemostelium lacteum</name>
    <name type="common">Slime mold</name>
    <name type="synonym">Dictyostelium lacteum</name>
    <dbReference type="NCBI Taxonomy" id="361077"/>
    <lineage>
        <taxon>Eukaryota</taxon>
        <taxon>Amoebozoa</taxon>
        <taxon>Evosea</taxon>
        <taxon>Eumycetozoa</taxon>
        <taxon>Dictyostelia</taxon>
        <taxon>Dictyosteliales</taxon>
        <taxon>Raperosteliaceae</taxon>
        <taxon>Tieghemostelium</taxon>
    </lineage>
</organism>
<dbReference type="FunCoup" id="A0A151Z3A7">
    <property type="interactions" value="100"/>
</dbReference>
<keyword evidence="9" id="KW-0408">Iron</keyword>
<evidence type="ECO:0000256" key="13">
    <source>
        <dbReference type="SAM" id="Phobius"/>
    </source>
</evidence>
<dbReference type="OrthoDB" id="10260134at2759"/>
<dbReference type="AlphaFoldDB" id="A0A151Z3A7"/>
<feature type="transmembrane region" description="Helical" evidence="13">
    <location>
        <begin position="80"/>
        <end position="100"/>
    </location>
</feature>
<feature type="transmembrane region" description="Helical" evidence="13">
    <location>
        <begin position="56"/>
        <end position="74"/>
    </location>
</feature>
<keyword evidence="16" id="KW-1185">Reference proteome</keyword>
<dbReference type="InParanoid" id="A0A151Z3A7"/>
<dbReference type="Pfam" id="PF00173">
    <property type="entry name" value="Cyt-b5"/>
    <property type="match status" value="1"/>
</dbReference>
<dbReference type="CDD" id="cd03505">
    <property type="entry name" value="Delta9-FADS-like"/>
    <property type="match status" value="1"/>
</dbReference>
<dbReference type="SMART" id="SM01117">
    <property type="entry name" value="Cyt-b5"/>
    <property type="match status" value="1"/>
</dbReference>
<feature type="domain" description="Cytochrome b5 heme-binding" evidence="14">
    <location>
        <begin position="669"/>
        <end position="748"/>
    </location>
</feature>
<dbReference type="InterPro" id="IPR001522">
    <property type="entry name" value="FADS-1_CS"/>
</dbReference>
<evidence type="ECO:0000259" key="14">
    <source>
        <dbReference type="PROSITE" id="PS50255"/>
    </source>
</evidence>
<evidence type="ECO:0000256" key="11">
    <source>
        <dbReference type="ARBA" id="ARBA00023136"/>
    </source>
</evidence>
<keyword evidence="12" id="KW-0275">Fatty acid biosynthesis</keyword>
<dbReference type="GO" id="GO:0006636">
    <property type="term" value="P:unsaturated fatty acid biosynthetic process"/>
    <property type="evidence" value="ECO:0007669"/>
    <property type="project" value="TreeGrafter"/>
</dbReference>
<proteinExistence type="inferred from homology"/>
<dbReference type="SUPFAM" id="SSF55856">
    <property type="entry name" value="Cytochrome b5-like heme/steroid binding domain"/>
    <property type="match status" value="1"/>
</dbReference>
<dbReference type="InterPro" id="IPR001199">
    <property type="entry name" value="Cyt_B5-like_heme/steroid-bd"/>
</dbReference>
<dbReference type="GO" id="GO:0005789">
    <property type="term" value="C:endoplasmic reticulum membrane"/>
    <property type="evidence" value="ECO:0007669"/>
    <property type="project" value="TreeGrafter"/>
</dbReference>
<keyword evidence="10" id="KW-0443">Lipid metabolism</keyword>
<dbReference type="EMBL" id="LODT01000051">
    <property type="protein sequence ID" value="KYQ88446.1"/>
    <property type="molecule type" value="Genomic_DNA"/>
</dbReference>
<dbReference type="Proteomes" id="UP000076078">
    <property type="component" value="Unassembled WGS sequence"/>
</dbReference>
<dbReference type="InterPro" id="IPR036400">
    <property type="entry name" value="Cyt_B5-like_heme/steroid_sf"/>
</dbReference>
<sequence length="752" mass="87382">MGNTKIAKGKDFPQVLYKTNIKPSRKTPKLLPNNLTLEEIIDKLPKEVFEKSDLKSAMSLLLTILFMSLSVYFIHSVPSYLYPIGWMLLGASVTGLFVIGNDCIHRSFSKSPIVNSIVGTIVMLPLLYPFQSCKITEKNNSGYTHINGTEKGFFALIKKSISGRYFWVIRSIVNWAESYFTVKNVNDKQDKKKAIISIILVYVFAFIFFPTVFKGFGMYGILNYWFAPWLVLHFLISSTNLIPRIPFFEQEKLGKTRYLVHIAFPKWFEFLIKDLNIMIPRHIDISIPHYNLRSAYDSFKKHWGDYIYECGFDYELIGELLDRSQSFSNEIFSPFDYGPAEFKFHKFQKEPEQTPKEATQRKSRTFQEFFQSLNWLHIFLLIGIPIVGIIGAMFVPLTKPTLILSIIYFHLSGMGITGGYHRLFAHKAYSGNSLMKLFWLLLGASAVQGSARWWCRDHRAHHRYVDTPKDPYSASEGFFWSHFGWLMFKQDPSRIGRSNIDDLNADKLVMWQHKNYIPIMAFMSFILPTAIAGIFWGDWWGGYIYAGLLRLVCVHHSTFFVNSLAHFLGSSPYDDKHTPRDSFITAVLTVGEGYHNFHHEFPSDYRNGYKFYHYDPTKWAIKIFHFLGMAYDLKTFPDNEIQKGMVQMAQKSIDSKKEKIYWGAEKHELPDMTDEEFQYFVKEENRKLIIIKEFVYDVEKFIIDHPGGQAYIKSGIGKDATKMFTGEVYDHSRAAQNLLCQFRIANYCPKEN</sequence>
<dbReference type="PANTHER" id="PTHR11351:SF31">
    <property type="entry name" value="DESATURASE 1, ISOFORM A-RELATED"/>
    <property type="match status" value="1"/>
</dbReference>
<dbReference type="InterPro" id="IPR015876">
    <property type="entry name" value="Acyl-CoA_DS"/>
</dbReference>